<feature type="region of interest" description="Disordered" evidence="1">
    <location>
        <begin position="75"/>
        <end position="131"/>
    </location>
</feature>
<comment type="caution">
    <text evidence="2">The sequence shown here is derived from an EMBL/GenBank/DDBJ whole genome shotgun (WGS) entry which is preliminary data.</text>
</comment>
<keyword evidence="3" id="KW-1185">Reference proteome</keyword>
<evidence type="ECO:0000256" key="1">
    <source>
        <dbReference type="SAM" id="MobiDB-lite"/>
    </source>
</evidence>
<feature type="compositionally biased region" description="Basic residues" evidence="1">
    <location>
        <begin position="81"/>
        <end position="90"/>
    </location>
</feature>
<evidence type="ECO:0000313" key="2">
    <source>
        <dbReference type="EMBL" id="CAH1970497.1"/>
    </source>
</evidence>
<name>A0A9P0K9A9_ACAOB</name>
<proteinExistence type="predicted"/>
<protein>
    <submittedName>
        <fullName evidence="2">Uncharacterized protein</fullName>
    </submittedName>
</protein>
<sequence length="131" mass="14938">MFSSVDSPLMKIVGDDSTTLNADSEDLTSTFKIETLKEKNKTKVKKDKRKSIALLEKDISDEAYLEDTQLKVTVKEEKPSTKKNKSKKHDKSIESTTFNIPIMIKEEPTLDDIPVKKKSKKHKDKSHEDEA</sequence>
<reference evidence="2" key="1">
    <citation type="submission" date="2022-03" db="EMBL/GenBank/DDBJ databases">
        <authorList>
            <person name="Sayadi A."/>
        </authorList>
    </citation>
    <scope>NUCLEOTIDE SEQUENCE</scope>
</reference>
<accession>A0A9P0K9A9</accession>
<dbReference type="OrthoDB" id="10250504at2759"/>
<dbReference type="AlphaFoldDB" id="A0A9P0K9A9"/>
<evidence type="ECO:0000313" key="3">
    <source>
        <dbReference type="Proteomes" id="UP001152888"/>
    </source>
</evidence>
<dbReference type="EMBL" id="CAKOFQ010006775">
    <property type="protein sequence ID" value="CAH1970497.1"/>
    <property type="molecule type" value="Genomic_DNA"/>
</dbReference>
<organism evidence="2 3">
    <name type="scientific">Acanthoscelides obtectus</name>
    <name type="common">Bean weevil</name>
    <name type="synonym">Bruchus obtectus</name>
    <dbReference type="NCBI Taxonomy" id="200917"/>
    <lineage>
        <taxon>Eukaryota</taxon>
        <taxon>Metazoa</taxon>
        <taxon>Ecdysozoa</taxon>
        <taxon>Arthropoda</taxon>
        <taxon>Hexapoda</taxon>
        <taxon>Insecta</taxon>
        <taxon>Pterygota</taxon>
        <taxon>Neoptera</taxon>
        <taxon>Endopterygota</taxon>
        <taxon>Coleoptera</taxon>
        <taxon>Polyphaga</taxon>
        <taxon>Cucujiformia</taxon>
        <taxon>Chrysomeloidea</taxon>
        <taxon>Chrysomelidae</taxon>
        <taxon>Bruchinae</taxon>
        <taxon>Bruchini</taxon>
        <taxon>Acanthoscelides</taxon>
    </lineage>
</organism>
<dbReference type="Proteomes" id="UP001152888">
    <property type="component" value="Unassembled WGS sequence"/>
</dbReference>
<gene>
    <name evidence="2" type="ORF">ACAOBT_LOCUS8952</name>
</gene>